<evidence type="ECO:0000313" key="5">
    <source>
        <dbReference type="EMBL" id="MST74667.1"/>
    </source>
</evidence>
<evidence type="ECO:0000256" key="2">
    <source>
        <dbReference type="ARBA" id="ARBA00023125"/>
    </source>
</evidence>
<dbReference type="SUPFAM" id="SSF46689">
    <property type="entry name" value="Homeodomain-like"/>
    <property type="match status" value="2"/>
</dbReference>
<evidence type="ECO:0000256" key="1">
    <source>
        <dbReference type="ARBA" id="ARBA00023015"/>
    </source>
</evidence>
<sequence>MGKKKKETMEFRYYDIPQKETVLALLGDSWRRVYGHDEFHLHFHNLMEVGYCRQGAGVVCLDEEKCRYSTGMISVIPANYPHITISDGEDTNFWEYIFFDPEQIIREIYPDNPIYQREMLDVLNKNAILRFESECMSLVDMVKMIMEEMRFKRPHYMEVVRSLAKALVLEIIRVNEQYEAQAAEPVKTMKNTQITAAMEYVNEHYASPLRAQELAAVCNMSETHFRRVFEENINMSPMDYVNMVRVQKACDLMKKTNDSMDIVAVKCGFATTSTFNRNFKKFLSTSPYQWKINPANYERKLLNFNISALKGW</sequence>
<dbReference type="GO" id="GO:0043565">
    <property type="term" value="F:sequence-specific DNA binding"/>
    <property type="evidence" value="ECO:0007669"/>
    <property type="project" value="InterPro"/>
</dbReference>
<keyword evidence="3" id="KW-0804">Transcription</keyword>
<dbReference type="InterPro" id="IPR018060">
    <property type="entry name" value="HTH_AraC"/>
</dbReference>
<dbReference type="PROSITE" id="PS00041">
    <property type="entry name" value="HTH_ARAC_FAMILY_1"/>
    <property type="match status" value="1"/>
</dbReference>
<dbReference type="PROSITE" id="PS01124">
    <property type="entry name" value="HTH_ARAC_FAMILY_2"/>
    <property type="match status" value="1"/>
</dbReference>
<dbReference type="SUPFAM" id="SSF51182">
    <property type="entry name" value="RmlC-like cupins"/>
    <property type="match status" value="1"/>
</dbReference>
<protein>
    <submittedName>
        <fullName evidence="5">AraC family transcriptional regulator</fullName>
    </submittedName>
</protein>
<dbReference type="InterPro" id="IPR014710">
    <property type="entry name" value="RmlC-like_jellyroll"/>
</dbReference>
<dbReference type="InterPro" id="IPR009057">
    <property type="entry name" value="Homeodomain-like_sf"/>
</dbReference>
<dbReference type="Pfam" id="PF07883">
    <property type="entry name" value="Cupin_2"/>
    <property type="match status" value="1"/>
</dbReference>
<dbReference type="RefSeq" id="WP_154429636.1">
    <property type="nucleotide sequence ID" value="NZ_VUNI01000008.1"/>
</dbReference>
<organism evidence="5 6">
    <name type="scientific">Roseburia porci</name>
    <dbReference type="NCBI Taxonomy" id="2605790"/>
    <lineage>
        <taxon>Bacteria</taxon>
        <taxon>Bacillati</taxon>
        <taxon>Bacillota</taxon>
        <taxon>Clostridia</taxon>
        <taxon>Lachnospirales</taxon>
        <taxon>Lachnospiraceae</taxon>
        <taxon>Roseburia</taxon>
    </lineage>
</organism>
<keyword evidence="2" id="KW-0238">DNA-binding</keyword>
<dbReference type="Gene3D" id="1.10.10.60">
    <property type="entry name" value="Homeodomain-like"/>
    <property type="match status" value="2"/>
</dbReference>
<dbReference type="PANTHER" id="PTHR46796">
    <property type="entry name" value="HTH-TYPE TRANSCRIPTIONAL ACTIVATOR RHAS-RELATED"/>
    <property type="match status" value="1"/>
</dbReference>
<proteinExistence type="predicted"/>
<accession>A0A6L5YR67</accession>
<evidence type="ECO:0000259" key="4">
    <source>
        <dbReference type="PROSITE" id="PS01124"/>
    </source>
</evidence>
<dbReference type="AlphaFoldDB" id="A0A6L5YR67"/>
<feature type="domain" description="HTH araC/xylS-type" evidence="4">
    <location>
        <begin position="195"/>
        <end position="293"/>
    </location>
</feature>
<dbReference type="Proteomes" id="UP000474024">
    <property type="component" value="Unassembled WGS sequence"/>
</dbReference>
<gene>
    <name evidence="5" type="ORF">FYJ75_06380</name>
</gene>
<evidence type="ECO:0000256" key="3">
    <source>
        <dbReference type="ARBA" id="ARBA00023163"/>
    </source>
</evidence>
<keyword evidence="6" id="KW-1185">Reference proteome</keyword>
<dbReference type="InterPro" id="IPR018062">
    <property type="entry name" value="HTH_AraC-typ_CS"/>
</dbReference>
<name>A0A6L5YR67_9FIRM</name>
<dbReference type="PANTHER" id="PTHR46796:SF13">
    <property type="entry name" value="HTH-TYPE TRANSCRIPTIONAL ACTIVATOR RHAS"/>
    <property type="match status" value="1"/>
</dbReference>
<dbReference type="SMART" id="SM00342">
    <property type="entry name" value="HTH_ARAC"/>
    <property type="match status" value="1"/>
</dbReference>
<reference evidence="5 6" key="1">
    <citation type="submission" date="2019-08" db="EMBL/GenBank/DDBJ databases">
        <title>In-depth cultivation of the pig gut microbiome towards novel bacterial diversity and tailored functional studies.</title>
        <authorList>
            <person name="Wylensek D."/>
            <person name="Hitch T.C.A."/>
            <person name="Clavel T."/>
        </authorList>
    </citation>
    <scope>NUCLEOTIDE SEQUENCE [LARGE SCALE GENOMIC DNA]</scope>
    <source>
        <strain evidence="5 6">MUC/MUC-530-WT-4D</strain>
    </source>
</reference>
<dbReference type="InterPro" id="IPR013096">
    <property type="entry name" value="Cupin_2"/>
</dbReference>
<comment type="caution">
    <text evidence="5">The sequence shown here is derived from an EMBL/GenBank/DDBJ whole genome shotgun (WGS) entry which is preliminary data.</text>
</comment>
<dbReference type="EMBL" id="VUNI01000008">
    <property type="protein sequence ID" value="MST74667.1"/>
    <property type="molecule type" value="Genomic_DNA"/>
</dbReference>
<dbReference type="Gene3D" id="2.60.120.10">
    <property type="entry name" value="Jelly Rolls"/>
    <property type="match status" value="1"/>
</dbReference>
<dbReference type="GO" id="GO:0003700">
    <property type="term" value="F:DNA-binding transcription factor activity"/>
    <property type="evidence" value="ECO:0007669"/>
    <property type="project" value="InterPro"/>
</dbReference>
<dbReference type="Pfam" id="PF12833">
    <property type="entry name" value="HTH_18"/>
    <property type="match status" value="1"/>
</dbReference>
<keyword evidence="1" id="KW-0805">Transcription regulation</keyword>
<dbReference type="InterPro" id="IPR050204">
    <property type="entry name" value="AraC_XylS_family_regulators"/>
</dbReference>
<evidence type="ECO:0000313" key="6">
    <source>
        <dbReference type="Proteomes" id="UP000474024"/>
    </source>
</evidence>
<dbReference type="InterPro" id="IPR011051">
    <property type="entry name" value="RmlC_Cupin_sf"/>
</dbReference>